<dbReference type="EMBL" id="JABXYK010000016">
    <property type="protein sequence ID" value="NVP57769.1"/>
    <property type="molecule type" value="Genomic_DNA"/>
</dbReference>
<dbReference type="RefSeq" id="WP_176951712.1">
    <property type="nucleotide sequence ID" value="NZ_JABXYK010000016.1"/>
</dbReference>
<reference evidence="2 3" key="1">
    <citation type="submission" date="2020-06" db="EMBL/GenBank/DDBJ databases">
        <title>Rhizobium sp.nov. isolated from the tomato plant.</title>
        <authorList>
            <person name="Thin K.K."/>
            <person name="Zhang X."/>
            <person name="He S."/>
        </authorList>
    </citation>
    <scope>NUCLEOTIDE SEQUENCE [LARGE SCALE GENOMIC DNA]</scope>
    <source>
        <strain evidence="2 3">DBTS2</strain>
    </source>
</reference>
<dbReference type="InterPro" id="IPR024559">
    <property type="entry name" value="DUF3846"/>
</dbReference>
<evidence type="ECO:0000313" key="2">
    <source>
        <dbReference type="EMBL" id="NVP57769.1"/>
    </source>
</evidence>
<keyword evidence="3" id="KW-1185">Reference proteome</keyword>
<name>A0ABX2QLK3_9HYPH</name>
<dbReference type="Pfam" id="PF12957">
    <property type="entry name" value="DUF3846"/>
    <property type="match status" value="1"/>
</dbReference>
<feature type="domain" description="DUF3846" evidence="1">
    <location>
        <begin position="6"/>
        <end position="93"/>
    </location>
</feature>
<proteinExistence type="predicted"/>
<gene>
    <name evidence="2" type="ORF">HV823_21180</name>
</gene>
<evidence type="ECO:0000313" key="3">
    <source>
        <dbReference type="Proteomes" id="UP000659172"/>
    </source>
</evidence>
<accession>A0ABX2QLK3</accession>
<evidence type="ECO:0000259" key="1">
    <source>
        <dbReference type="Pfam" id="PF12957"/>
    </source>
</evidence>
<sequence>MTTTATVYLLDPEAGTIQAAEVAAPSAFSQTYGLIGCQLVEVVPFDTNHVLIVDEEGLRDGLTAFTIFDGYPQPLAGKIVLASLDGAHVLPPQISIEEAANRFKCCKPVLDPVFAQQDEHTPKGVILAGVLIGFQTRIERRIPTVIKGGIQ</sequence>
<protein>
    <submittedName>
        <fullName evidence="2">Protein psiB</fullName>
    </submittedName>
</protein>
<organism evidence="2 3">
    <name type="scientific">Mycoplana rhizolycopersici</name>
    <dbReference type="NCBI Taxonomy" id="2746702"/>
    <lineage>
        <taxon>Bacteria</taxon>
        <taxon>Pseudomonadati</taxon>
        <taxon>Pseudomonadota</taxon>
        <taxon>Alphaproteobacteria</taxon>
        <taxon>Hyphomicrobiales</taxon>
        <taxon>Rhizobiaceae</taxon>
        <taxon>Mycoplana</taxon>
    </lineage>
</organism>
<comment type="caution">
    <text evidence="2">The sequence shown here is derived from an EMBL/GenBank/DDBJ whole genome shotgun (WGS) entry which is preliminary data.</text>
</comment>
<dbReference type="Proteomes" id="UP000659172">
    <property type="component" value="Unassembled WGS sequence"/>
</dbReference>